<dbReference type="Proteomes" id="UP000800036">
    <property type="component" value="Unassembled WGS sequence"/>
</dbReference>
<name>A0A6A5V094_9PLEO</name>
<sequence>MFGPALDAINYFTLELLEELSELLDKFDSDTEYLRARILEEHEVLDNLDYSATDAEIETARLTIDTYSSQLDTRISEAYALIERVNVEILALLVARLLGGYITAGRCSEQEARKHIDFQVERIRFNTACLAANNDHARKERRLRYGGLAQSDVEMDGTLDSIERECWERRYEALARFNEVAARYVIIEVFALEHATSPGEKRKA</sequence>
<dbReference type="EMBL" id="ML976709">
    <property type="protein sequence ID" value="KAF1969482.1"/>
    <property type="molecule type" value="Genomic_DNA"/>
</dbReference>
<proteinExistence type="predicted"/>
<organism evidence="1 2">
    <name type="scientific">Bimuria novae-zelandiae CBS 107.79</name>
    <dbReference type="NCBI Taxonomy" id="1447943"/>
    <lineage>
        <taxon>Eukaryota</taxon>
        <taxon>Fungi</taxon>
        <taxon>Dikarya</taxon>
        <taxon>Ascomycota</taxon>
        <taxon>Pezizomycotina</taxon>
        <taxon>Dothideomycetes</taxon>
        <taxon>Pleosporomycetidae</taxon>
        <taxon>Pleosporales</taxon>
        <taxon>Massarineae</taxon>
        <taxon>Didymosphaeriaceae</taxon>
        <taxon>Bimuria</taxon>
    </lineage>
</organism>
<accession>A0A6A5V094</accession>
<protein>
    <submittedName>
        <fullName evidence="1">Uncharacterized protein</fullName>
    </submittedName>
</protein>
<evidence type="ECO:0000313" key="2">
    <source>
        <dbReference type="Proteomes" id="UP000800036"/>
    </source>
</evidence>
<dbReference type="AlphaFoldDB" id="A0A6A5V094"/>
<reference evidence="1" key="1">
    <citation type="journal article" date="2020" name="Stud. Mycol.">
        <title>101 Dothideomycetes genomes: a test case for predicting lifestyles and emergence of pathogens.</title>
        <authorList>
            <person name="Haridas S."/>
            <person name="Albert R."/>
            <person name="Binder M."/>
            <person name="Bloem J."/>
            <person name="Labutti K."/>
            <person name="Salamov A."/>
            <person name="Andreopoulos B."/>
            <person name="Baker S."/>
            <person name="Barry K."/>
            <person name="Bills G."/>
            <person name="Bluhm B."/>
            <person name="Cannon C."/>
            <person name="Castanera R."/>
            <person name="Culley D."/>
            <person name="Daum C."/>
            <person name="Ezra D."/>
            <person name="Gonzalez J."/>
            <person name="Henrissat B."/>
            <person name="Kuo A."/>
            <person name="Liang C."/>
            <person name="Lipzen A."/>
            <person name="Lutzoni F."/>
            <person name="Magnuson J."/>
            <person name="Mondo S."/>
            <person name="Nolan M."/>
            <person name="Ohm R."/>
            <person name="Pangilinan J."/>
            <person name="Park H.-J."/>
            <person name="Ramirez L."/>
            <person name="Alfaro M."/>
            <person name="Sun H."/>
            <person name="Tritt A."/>
            <person name="Yoshinaga Y."/>
            <person name="Zwiers L.-H."/>
            <person name="Turgeon B."/>
            <person name="Goodwin S."/>
            <person name="Spatafora J."/>
            <person name="Crous P."/>
            <person name="Grigoriev I."/>
        </authorList>
    </citation>
    <scope>NUCLEOTIDE SEQUENCE</scope>
    <source>
        <strain evidence="1">CBS 107.79</strain>
    </source>
</reference>
<keyword evidence="2" id="KW-1185">Reference proteome</keyword>
<gene>
    <name evidence="1" type="ORF">BU23DRAFT_571559</name>
</gene>
<evidence type="ECO:0000313" key="1">
    <source>
        <dbReference type="EMBL" id="KAF1969482.1"/>
    </source>
</evidence>